<accession>A0AC60PPS1</accession>
<evidence type="ECO:0000313" key="2">
    <source>
        <dbReference type="Proteomes" id="UP000805193"/>
    </source>
</evidence>
<dbReference type="EMBL" id="JABSTQ010010155">
    <property type="protein sequence ID" value="KAG0423030.1"/>
    <property type="molecule type" value="Genomic_DNA"/>
</dbReference>
<protein>
    <submittedName>
        <fullName evidence="1">Uncharacterized protein</fullName>
    </submittedName>
</protein>
<reference evidence="1 2" key="1">
    <citation type="journal article" date="2020" name="Cell">
        <title>Large-Scale Comparative Analyses of Tick Genomes Elucidate Their Genetic Diversity and Vector Capacities.</title>
        <authorList>
            <consortium name="Tick Genome and Microbiome Consortium (TIGMIC)"/>
            <person name="Jia N."/>
            <person name="Wang J."/>
            <person name="Shi W."/>
            <person name="Du L."/>
            <person name="Sun Y."/>
            <person name="Zhan W."/>
            <person name="Jiang J.F."/>
            <person name="Wang Q."/>
            <person name="Zhang B."/>
            <person name="Ji P."/>
            <person name="Bell-Sakyi L."/>
            <person name="Cui X.M."/>
            <person name="Yuan T.T."/>
            <person name="Jiang B.G."/>
            <person name="Yang W.F."/>
            <person name="Lam T.T."/>
            <person name="Chang Q.C."/>
            <person name="Ding S.J."/>
            <person name="Wang X.J."/>
            <person name="Zhu J.G."/>
            <person name="Ruan X.D."/>
            <person name="Zhao L."/>
            <person name="Wei J.T."/>
            <person name="Ye R.Z."/>
            <person name="Que T.C."/>
            <person name="Du C.H."/>
            <person name="Zhou Y.H."/>
            <person name="Cheng J.X."/>
            <person name="Dai P.F."/>
            <person name="Guo W.B."/>
            <person name="Han X.H."/>
            <person name="Huang E.J."/>
            <person name="Li L.F."/>
            <person name="Wei W."/>
            <person name="Gao Y.C."/>
            <person name="Liu J.Z."/>
            <person name="Shao H.Z."/>
            <person name="Wang X."/>
            <person name="Wang C.C."/>
            <person name="Yang T.C."/>
            <person name="Huo Q.B."/>
            <person name="Li W."/>
            <person name="Chen H.Y."/>
            <person name="Chen S.E."/>
            <person name="Zhou L.G."/>
            <person name="Ni X.B."/>
            <person name="Tian J.H."/>
            <person name="Sheng Y."/>
            <person name="Liu T."/>
            <person name="Pan Y.S."/>
            <person name="Xia L.Y."/>
            <person name="Li J."/>
            <person name="Zhao F."/>
            <person name="Cao W.C."/>
        </authorList>
    </citation>
    <scope>NUCLEOTIDE SEQUENCE [LARGE SCALE GENOMIC DNA]</scope>
    <source>
        <strain evidence="1">Iper-2018</strain>
    </source>
</reference>
<keyword evidence="2" id="KW-1185">Reference proteome</keyword>
<sequence>MVVLLVKSGKVTIHKTEPLPKSSSSHSRDQSSRSFSSDEDKDVCRADLTSVGGASEVPPPENLARHWTDFLKVDFHPKTVNLASAPASEPPRQLHSWRAGAVAAARFTAAARASAVCAFQRSDVIAAADALAPPRAQLCASVAQ</sequence>
<evidence type="ECO:0000313" key="1">
    <source>
        <dbReference type="EMBL" id="KAG0423030.1"/>
    </source>
</evidence>
<dbReference type="Proteomes" id="UP000805193">
    <property type="component" value="Unassembled WGS sequence"/>
</dbReference>
<name>A0AC60PPS1_IXOPE</name>
<gene>
    <name evidence="1" type="ORF">HPB47_001178</name>
</gene>
<comment type="caution">
    <text evidence="1">The sequence shown here is derived from an EMBL/GenBank/DDBJ whole genome shotgun (WGS) entry which is preliminary data.</text>
</comment>
<proteinExistence type="predicted"/>
<organism evidence="1 2">
    <name type="scientific">Ixodes persulcatus</name>
    <name type="common">Taiga tick</name>
    <dbReference type="NCBI Taxonomy" id="34615"/>
    <lineage>
        <taxon>Eukaryota</taxon>
        <taxon>Metazoa</taxon>
        <taxon>Ecdysozoa</taxon>
        <taxon>Arthropoda</taxon>
        <taxon>Chelicerata</taxon>
        <taxon>Arachnida</taxon>
        <taxon>Acari</taxon>
        <taxon>Parasitiformes</taxon>
        <taxon>Ixodida</taxon>
        <taxon>Ixodoidea</taxon>
        <taxon>Ixodidae</taxon>
        <taxon>Ixodinae</taxon>
        <taxon>Ixodes</taxon>
    </lineage>
</organism>